<sequence length="487" mass="55348">MVTLCCGQTTSPSATDVPLRQTSDPGEQTLQEVPAQSESPRAFVQATQGFFTDNAGRLWKKDSQGRHKVVVWRERRLDILREAHDQLGHRGRYATLQLIAERFWWPNLGEDATWYVKTCHLCQLRQHRQVLIPPTVAKPGGLCARWHIDTMKMPNSGGYTMIVVARCSVSAWVEWRMLRTENEKTLGDFMFQDLLCRWGAIVELVTDNGSAFISAARELERRFNLNHIKISPYNSKANGIVERSHFDTRQVLFKACGGDQRKWSQVAHYAFWAERVTVRRRMGCSPYFAVTGCHPVLPMDIAEATYLLPPPEGIMATEDLIARRAIELQKRQDQLAQLNTRVYAARIAAAKKFEEKHATTIRNYDFATGSLVLMRHTQIEKSLNRKMRPRYTGPLVVVSRNRGGAYVLCELDGSVLHRAIAAFRLIPYLARKAIPLPANFVDISEKRLSELIHSQDNGEDDPEPEVVREPDDSQTSDEEASEASMDD</sequence>
<protein>
    <recommendedName>
        <fullName evidence="3">Integrase catalytic domain-containing protein</fullName>
    </recommendedName>
</protein>
<dbReference type="FunFam" id="1.10.340.70:FF:000001">
    <property type="entry name" value="Retrovirus-related Pol polyprotein from transposon gypsy-like Protein"/>
    <property type="match status" value="1"/>
</dbReference>
<dbReference type="PANTHER" id="PTHR37984:SF5">
    <property type="entry name" value="PROTEIN NYNRIN-LIKE"/>
    <property type="match status" value="1"/>
</dbReference>
<comment type="caution">
    <text evidence="4">The sequence shown here is derived from an EMBL/GenBank/DDBJ whole genome shotgun (WGS) entry which is preliminary data.</text>
</comment>
<feature type="domain" description="Integrase catalytic" evidence="3">
    <location>
        <begin position="135"/>
        <end position="303"/>
    </location>
</feature>
<dbReference type="SUPFAM" id="SSF53098">
    <property type="entry name" value="Ribonuclease H-like"/>
    <property type="match status" value="1"/>
</dbReference>
<evidence type="ECO:0000313" key="4">
    <source>
        <dbReference type="EMBL" id="KAJ8475475.1"/>
    </source>
</evidence>
<dbReference type="Proteomes" id="UP001215151">
    <property type="component" value="Unassembled WGS sequence"/>
</dbReference>
<dbReference type="InterPro" id="IPR041588">
    <property type="entry name" value="Integrase_H2C2"/>
</dbReference>
<evidence type="ECO:0000313" key="5">
    <source>
        <dbReference type="Proteomes" id="UP001215151"/>
    </source>
</evidence>
<dbReference type="GO" id="GO:0003723">
    <property type="term" value="F:RNA binding"/>
    <property type="evidence" value="ECO:0007669"/>
    <property type="project" value="UniProtKB-KW"/>
</dbReference>
<evidence type="ECO:0000256" key="2">
    <source>
        <dbReference type="SAM" id="MobiDB-lite"/>
    </source>
</evidence>
<dbReference type="InterPro" id="IPR012337">
    <property type="entry name" value="RNaseH-like_sf"/>
</dbReference>
<feature type="region of interest" description="Disordered" evidence="2">
    <location>
        <begin position="451"/>
        <end position="487"/>
    </location>
</feature>
<dbReference type="InterPro" id="IPR001584">
    <property type="entry name" value="Integrase_cat-core"/>
</dbReference>
<proteinExistence type="predicted"/>
<dbReference type="Gene3D" id="1.10.340.70">
    <property type="match status" value="1"/>
</dbReference>
<dbReference type="GO" id="GO:0005634">
    <property type="term" value="C:nucleus"/>
    <property type="evidence" value="ECO:0007669"/>
    <property type="project" value="UniProtKB-ARBA"/>
</dbReference>
<dbReference type="PROSITE" id="PS50994">
    <property type="entry name" value="INTEGRASE"/>
    <property type="match status" value="1"/>
</dbReference>
<keyword evidence="1" id="KW-0694">RNA-binding</keyword>
<organism evidence="4 5">
    <name type="scientific">Trametes cubensis</name>
    <dbReference type="NCBI Taxonomy" id="1111947"/>
    <lineage>
        <taxon>Eukaryota</taxon>
        <taxon>Fungi</taxon>
        <taxon>Dikarya</taxon>
        <taxon>Basidiomycota</taxon>
        <taxon>Agaricomycotina</taxon>
        <taxon>Agaricomycetes</taxon>
        <taxon>Polyporales</taxon>
        <taxon>Polyporaceae</taxon>
        <taxon>Trametes</taxon>
    </lineage>
</organism>
<keyword evidence="5" id="KW-1185">Reference proteome</keyword>
<evidence type="ECO:0000259" key="3">
    <source>
        <dbReference type="PROSITE" id="PS50994"/>
    </source>
</evidence>
<name>A0AAD7TS73_9APHY</name>
<dbReference type="PANTHER" id="PTHR37984">
    <property type="entry name" value="PROTEIN CBG26694"/>
    <property type="match status" value="1"/>
</dbReference>
<gene>
    <name evidence="4" type="ORF">ONZ51_g6532</name>
</gene>
<dbReference type="GO" id="GO:0015074">
    <property type="term" value="P:DNA integration"/>
    <property type="evidence" value="ECO:0007669"/>
    <property type="project" value="InterPro"/>
</dbReference>
<feature type="region of interest" description="Disordered" evidence="2">
    <location>
        <begin position="1"/>
        <end position="25"/>
    </location>
</feature>
<accession>A0AAD7TS73</accession>
<dbReference type="InterPro" id="IPR050951">
    <property type="entry name" value="Retrovirus_Pol_polyprotein"/>
</dbReference>
<dbReference type="Gene3D" id="3.30.420.10">
    <property type="entry name" value="Ribonuclease H-like superfamily/Ribonuclease H"/>
    <property type="match status" value="1"/>
</dbReference>
<evidence type="ECO:0000256" key="1">
    <source>
        <dbReference type="ARBA" id="ARBA00022884"/>
    </source>
</evidence>
<feature type="compositionally biased region" description="Acidic residues" evidence="2">
    <location>
        <begin position="472"/>
        <end position="487"/>
    </location>
</feature>
<dbReference type="EMBL" id="JAPEVG010000158">
    <property type="protein sequence ID" value="KAJ8475475.1"/>
    <property type="molecule type" value="Genomic_DNA"/>
</dbReference>
<dbReference type="InterPro" id="IPR036397">
    <property type="entry name" value="RNaseH_sf"/>
</dbReference>
<dbReference type="AlphaFoldDB" id="A0AAD7TS73"/>
<reference evidence="4" key="1">
    <citation type="submission" date="2022-11" db="EMBL/GenBank/DDBJ databases">
        <title>Genome Sequence of Cubamyces cubensis.</title>
        <authorList>
            <person name="Buettner E."/>
        </authorList>
    </citation>
    <scope>NUCLEOTIDE SEQUENCE</scope>
    <source>
        <strain evidence="4">MPL-01</strain>
    </source>
</reference>
<dbReference type="Pfam" id="PF17921">
    <property type="entry name" value="Integrase_H2C2"/>
    <property type="match status" value="1"/>
</dbReference>